<feature type="domain" description="EamA" evidence="5">
    <location>
        <begin position="261"/>
        <end position="337"/>
    </location>
</feature>
<evidence type="ECO:0000256" key="1">
    <source>
        <dbReference type="ARBA" id="ARBA00004127"/>
    </source>
</evidence>
<evidence type="ECO:0000259" key="5">
    <source>
        <dbReference type="Pfam" id="PF00892"/>
    </source>
</evidence>
<reference evidence="6 7" key="1">
    <citation type="submission" date="2019-02" db="EMBL/GenBank/DDBJ databases">
        <title>Paenibacillus sp. nov., isolated from surface-sterilized tissue of Thalictrum simplex L.</title>
        <authorList>
            <person name="Tuo L."/>
        </authorList>
    </citation>
    <scope>NUCLEOTIDE SEQUENCE [LARGE SCALE GENOMIC DNA]</scope>
    <source>
        <strain evidence="6 7">N2SHLJ1</strain>
    </source>
</reference>
<dbReference type="PANTHER" id="PTHR22911">
    <property type="entry name" value="ACYL-MALONYL CONDENSING ENZYME-RELATED"/>
    <property type="match status" value="1"/>
</dbReference>
<feature type="domain" description="EamA" evidence="5">
    <location>
        <begin position="2"/>
        <end position="131"/>
    </location>
</feature>
<accession>A0A4Q9DIM2</accession>
<dbReference type="Proteomes" id="UP000293142">
    <property type="component" value="Unassembled WGS sequence"/>
</dbReference>
<sequence length="341" mass="36048">MWLLYALASAACFGMRGILYQWTSQRRLDRNLMLFGVYLSGVVIAVASNVVAGQAWTAGAWIGVFMGLFSFGANAAMYRGYAVGKASLIAILASLSPVVAAGAAYAVLGEKLSGLQSLSFGIIIIGILMIRYSNDISLSNLQGAGWGVLTMVLFGMTDATTKMATLHGAQTMPALTVMYATGSVLFFLAWLRGTWMRRGQDTSANAALASAAAAAKELAAAAESGDGRTKAASRDAADNAEPTPVVAERTTATADRRPAPWSFSRTLLWGMFVGLTNIFGMMFALPAFRVGVTGLVSAVMAMSVLFVLLYARIILKEKFSRLEIGGILCALLGMVAMRLVS</sequence>
<feature type="compositionally biased region" description="Basic and acidic residues" evidence="3">
    <location>
        <begin position="225"/>
        <end position="237"/>
    </location>
</feature>
<comment type="subcellular location">
    <subcellularLocation>
        <location evidence="1">Endomembrane system</location>
        <topology evidence="1">Multi-pass membrane protein</topology>
    </subcellularLocation>
</comment>
<dbReference type="GO" id="GO:0016020">
    <property type="term" value="C:membrane"/>
    <property type="evidence" value="ECO:0007669"/>
    <property type="project" value="InterPro"/>
</dbReference>
<evidence type="ECO:0000313" key="7">
    <source>
        <dbReference type="Proteomes" id="UP000293142"/>
    </source>
</evidence>
<keyword evidence="4" id="KW-1133">Transmembrane helix</keyword>
<feature type="transmembrane region" description="Helical" evidence="4">
    <location>
        <begin position="114"/>
        <end position="132"/>
    </location>
</feature>
<feature type="transmembrane region" description="Helical" evidence="4">
    <location>
        <begin position="322"/>
        <end position="340"/>
    </location>
</feature>
<feature type="region of interest" description="Disordered" evidence="3">
    <location>
        <begin position="224"/>
        <end position="251"/>
    </location>
</feature>
<dbReference type="Pfam" id="PF00892">
    <property type="entry name" value="EamA"/>
    <property type="match status" value="2"/>
</dbReference>
<dbReference type="EMBL" id="SIRE01000021">
    <property type="protein sequence ID" value="TBL73214.1"/>
    <property type="molecule type" value="Genomic_DNA"/>
</dbReference>
<feature type="transmembrane region" description="Helical" evidence="4">
    <location>
        <begin position="58"/>
        <end position="76"/>
    </location>
</feature>
<protein>
    <submittedName>
        <fullName evidence="6">EamA family transporter</fullName>
    </submittedName>
</protein>
<feature type="transmembrane region" description="Helical" evidence="4">
    <location>
        <begin position="294"/>
        <end position="315"/>
    </location>
</feature>
<comment type="similarity">
    <text evidence="2">Belongs to the EamA transporter family.</text>
</comment>
<proteinExistence type="inferred from homology"/>
<feature type="transmembrane region" description="Helical" evidence="4">
    <location>
        <begin position="32"/>
        <end position="52"/>
    </location>
</feature>
<comment type="caution">
    <text evidence="6">The sequence shown here is derived from an EMBL/GenBank/DDBJ whole genome shotgun (WGS) entry which is preliminary data.</text>
</comment>
<dbReference type="InterPro" id="IPR037185">
    <property type="entry name" value="EmrE-like"/>
</dbReference>
<dbReference type="Gene3D" id="1.10.3730.20">
    <property type="match status" value="1"/>
</dbReference>
<evidence type="ECO:0000256" key="4">
    <source>
        <dbReference type="SAM" id="Phobius"/>
    </source>
</evidence>
<dbReference type="AlphaFoldDB" id="A0A4Q9DIM2"/>
<dbReference type="SUPFAM" id="SSF103481">
    <property type="entry name" value="Multidrug resistance efflux transporter EmrE"/>
    <property type="match status" value="2"/>
</dbReference>
<feature type="transmembrane region" description="Helical" evidence="4">
    <location>
        <begin position="144"/>
        <end position="165"/>
    </location>
</feature>
<keyword evidence="4" id="KW-0472">Membrane</keyword>
<dbReference type="InterPro" id="IPR000620">
    <property type="entry name" value="EamA_dom"/>
</dbReference>
<dbReference type="OrthoDB" id="2795159at2"/>
<feature type="transmembrane region" description="Helical" evidence="4">
    <location>
        <begin position="88"/>
        <end position="108"/>
    </location>
</feature>
<evidence type="ECO:0000256" key="2">
    <source>
        <dbReference type="ARBA" id="ARBA00007362"/>
    </source>
</evidence>
<keyword evidence="4" id="KW-0812">Transmembrane</keyword>
<name>A0A4Q9DIM2_9BACL</name>
<organism evidence="6 7">
    <name type="scientific">Paenibacillus thalictri</name>
    <dbReference type="NCBI Taxonomy" id="2527873"/>
    <lineage>
        <taxon>Bacteria</taxon>
        <taxon>Bacillati</taxon>
        <taxon>Bacillota</taxon>
        <taxon>Bacilli</taxon>
        <taxon>Bacillales</taxon>
        <taxon>Paenibacillaceae</taxon>
        <taxon>Paenibacillus</taxon>
    </lineage>
</organism>
<evidence type="ECO:0000256" key="3">
    <source>
        <dbReference type="SAM" id="MobiDB-lite"/>
    </source>
</evidence>
<keyword evidence="7" id="KW-1185">Reference proteome</keyword>
<feature type="transmembrane region" description="Helical" evidence="4">
    <location>
        <begin position="266"/>
        <end position="288"/>
    </location>
</feature>
<gene>
    <name evidence="6" type="ORF">EYB31_26380</name>
</gene>
<dbReference type="PANTHER" id="PTHR22911:SF137">
    <property type="entry name" value="SOLUTE CARRIER FAMILY 35 MEMBER G2-RELATED"/>
    <property type="match status" value="1"/>
</dbReference>
<feature type="transmembrane region" description="Helical" evidence="4">
    <location>
        <begin position="171"/>
        <end position="191"/>
    </location>
</feature>
<evidence type="ECO:0000313" key="6">
    <source>
        <dbReference type="EMBL" id="TBL73214.1"/>
    </source>
</evidence>
<dbReference type="RefSeq" id="WP_131016448.1">
    <property type="nucleotide sequence ID" value="NZ_SIRE01000021.1"/>
</dbReference>